<evidence type="ECO:0000313" key="3">
    <source>
        <dbReference type="Proteomes" id="UP000237846"/>
    </source>
</evidence>
<dbReference type="GO" id="GO:0008081">
    <property type="term" value="F:phosphoric diester hydrolase activity"/>
    <property type="evidence" value="ECO:0007669"/>
    <property type="project" value="InterPro"/>
</dbReference>
<dbReference type="SUPFAM" id="SSF51695">
    <property type="entry name" value="PLC-like phosphodiesterases"/>
    <property type="match status" value="1"/>
</dbReference>
<dbReference type="Proteomes" id="UP000237846">
    <property type="component" value="Unassembled WGS sequence"/>
</dbReference>
<dbReference type="Pfam" id="PF03009">
    <property type="entry name" value="GDPD"/>
    <property type="match status" value="1"/>
</dbReference>
<dbReference type="Gene3D" id="3.20.20.190">
    <property type="entry name" value="Phosphatidylinositol (PI) phosphodiesterase"/>
    <property type="match status" value="1"/>
</dbReference>
<dbReference type="PANTHER" id="PTHR46211:SF1">
    <property type="entry name" value="GLYCEROPHOSPHODIESTER PHOSPHODIESTERASE, CYTOPLASMIC"/>
    <property type="match status" value="1"/>
</dbReference>
<proteinExistence type="predicted"/>
<gene>
    <name evidence="2" type="ORF">CLV72_107304</name>
</gene>
<keyword evidence="3" id="KW-1185">Reference proteome</keyword>
<dbReference type="PANTHER" id="PTHR46211">
    <property type="entry name" value="GLYCEROPHOSPHORYL DIESTER PHOSPHODIESTERASE"/>
    <property type="match status" value="1"/>
</dbReference>
<reference evidence="2 3" key="1">
    <citation type="submission" date="2018-03" db="EMBL/GenBank/DDBJ databases">
        <title>Genomic Encyclopedia of Archaeal and Bacterial Type Strains, Phase II (KMG-II): from individual species to whole genera.</title>
        <authorList>
            <person name="Goeker M."/>
        </authorList>
    </citation>
    <scope>NUCLEOTIDE SEQUENCE [LARGE SCALE GENOMIC DNA]</scope>
    <source>
        <strain evidence="2 3">DSM 45601</strain>
    </source>
</reference>
<comment type="caution">
    <text evidence="2">The sequence shown here is derived from an EMBL/GenBank/DDBJ whole genome shotgun (WGS) entry which is preliminary data.</text>
</comment>
<dbReference type="PROSITE" id="PS51704">
    <property type="entry name" value="GP_PDE"/>
    <property type="match status" value="1"/>
</dbReference>
<feature type="domain" description="GP-PDE" evidence="1">
    <location>
        <begin position="13"/>
        <end position="238"/>
    </location>
</feature>
<organism evidence="2 3">
    <name type="scientific">Allonocardiopsis opalescens</name>
    <dbReference type="NCBI Taxonomy" id="1144618"/>
    <lineage>
        <taxon>Bacteria</taxon>
        <taxon>Bacillati</taxon>
        <taxon>Actinomycetota</taxon>
        <taxon>Actinomycetes</taxon>
        <taxon>Streptosporangiales</taxon>
        <taxon>Allonocardiopsis</taxon>
    </lineage>
</organism>
<dbReference type="InterPro" id="IPR030395">
    <property type="entry name" value="GP_PDE_dom"/>
</dbReference>
<dbReference type="OrthoDB" id="5241788at2"/>
<accession>A0A2T0PZ30</accession>
<dbReference type="AlphaFoldDB" id="A0A2T0PZ30"/>
<dbReference type="PROSITE" id="PS50007">
    <property type="entry name" value="PIPLC_X_DOMAIN"/>
    <property type="match status" value="1"/>
</dbReference>
<protein>
    <submittedName>
        <fullName evidence="2">Glycerophosphoryl diester phosphodiesterase</fullName>
    </submittedName>
</protein>
<evidence type="ECO:0000313" key="2">
    <source>
        <dbReference type="EMBL" id="PRX96781.1"/>
    </source>
</evidence>
<dbReference type="GO" id="GO:0006629">
    <property type="term" value="P:lipid metabolic process"/>
    <property type="evidence" value="ECO:0007669"/>
    <property type="project" value="InterPro"/>
</dbReference>
<evidence type="ECO:0000259" key="1">
    <source>
        <dbReference type="PROSITE" id="PS51704"/>
    </source>
</evidence>
<sequence length="242" mass="25610">MPTPQAAPDPAPVRITGHRGAMGVEPENTLRSFRRAVADGCDEVELDLRRTRDGHLVLVHDADLLRTTGTPGKVAELTLADIRALDPDPETRVPTFAEAVAVIPVPIQAELKDPAAVEPLARVLDAEPALAARTLVISFKPDRLLEIRRLRPGTPVGLITHRATETAAELVAAARAAEAETVVCGLPGLTAAHVDACHAAGLRITTWSVNEVPELRRVLAMGVDGVTTDHPGELAAALRSPV</sequence>
<dbReference type="RefSeq" id="WP_106250274.1">
    <property type="nucleotide sequence ID" value="NZ_PVZC01000007.1"/>
</dbReference>
<dbReference type="InterPro" id="IPR017946">
    <property type="entry name" value="PLC-like_Pdiesterase_TIM-brl"/>
</dbReference>
<dbReference type="EMBL" id="PVZC01000007">
    <property type="protein sequence ID" value="PRX96781.1"/>
    <property type="molecule type" value="Genomic_DNA"/>
</dbReference>
<name>A0A2T0PZ30_9ACTN</name>